<evidence type="ECO:0000313" key="2">
    <source>
        <dbReference type="EMBL" id="WNV48170.1"/>
    </source>
</evidence>
<feature type="compositionally biased region" description="Polar residues" evidence="1">
    <location>
        <begin position="10"/>
        <end position="23"/>
    </location>
</feature>
<keyword evidence="3" id="KW-1185">Reference proteome</keyword>
<dbReference type="EMBL" id="OR260090">
    <property type="protein sequence ID" value="WNV48170.1"/>
    <property type="molecule type" value="Genomic_DNA"/>
</dbReference>
<proteinExistence type="predicted"/>
<gene>
    <name evidence="2" type="ORF">Ql52_gp034</name>
</gene>
<sequence>MPLFDDAGNIPTSTMTRPGQTVGSTNIMSQAIAEYGGHVEHTIERKSVMQPFIPVRTVRGTNQVQNYAVGASTMGKVTPGEAPASSKTEVGKANLTIDTVVYARDTLPLLEVFQTSYDMRKEIGIEHGRTIAKFYDQAFFIQAAKAALATESKFSNGQGTNKPAGHSGGNVITMANAADINDPAKLYQAFKDMRKAFRLKDIDPADEDMILALDPTTYEILEEADQIINKDYKTSDGSVFSNIPHIRAVGVPVLYSNNLPQTNITGHLLSNSDNGSAYDGNFTKLKALMFSPKALLAGVTIPLEHDVFYDKIWKSWFVDSHTAFGVTGNRHEYAGALYIP</sequence>
<feature type="region of interest" description="Disordered" evidence="1">
    <location>
        <begin position="1"/>
        <end position="23"/>
    </location>
</feature>
<name>A0AA96PZI7_9CAUD</name>
<reference evidence="3" key="1">
    <citation type="journal article" date="2024" name="Viruses">
        <title>New Genera and Species of Caulobacter and Brevundimonas Bacteriophages Provide Insights into Phage Genome Evolution.</title>
        <authorList>
            <person name="Ely B."/>
            <person name="Hils M."/>
            <person name="Clarke A."/>
            <person name="Albert M."/>
            <person name="Holness N."/>
            <person name="Lenski J."/>
            <person name="Mohammadi T."/>
        </authorList>
    </citation>
    <scope>NUCLEOTIDE SEQUENCE [LARGE SCALE GENOMIC DNA]</scope>
</reference>
<accession>A0AA96PZI7</accession>
<dbReference type="Proteomes" id="UP001301924">
    <property type="component" value="Segment"/>
</dbReference>
<evidence type="ECO:0000313" key="3">
    <source>
        <dbReference type="Proteomes" id="UP001301924"/>
    </source>
</evidence>
<organism evidence="2 3">
    <name type="scientific">Caulobacter phage Quill_5.2</name>
    <dbReference type="NCBI Taxonomy" id="3075108"/>
    <lineage>
        <taxon>Viruses</taxon>
        <taxon>Duplodnaviria</taxon>
        <taxon>Heunggongvirae</taxon>
        <taxon>Uroviricota</taxon>
        <taxon>Caudoviricetes</taxon>
        <taxon>Autographivirales</taxon>
        <taxon>Autonotataviridae</taxon>
        <taxon>Lullwatervirus</taxon>
        <taxon>Lullwatervirus quill52</taxon>
    </lineage>
</organism>
<protein>
    <submittedName>
        <fullName evidence="2">Major capsid protein</fullName>
    </submittedName>
</protein>
<evidence type="ECO:0000256" key="1">
    <source>
        <dbReference type="SAM" id="MobiDB-lite"/>
    </source>
</evidence>